<dbReference type="Proteomes" id="UP000821853">
    <property type="component" value="Chromosome 9"/>
</dbReference>
<evidence type="ECO:0000256" key="2">
    <source>
        <dbReference type="ARBA" id="ARBA00022723"/>
    </source>
</evidence>
<dbReference type="OMA" id="FANGCEK"/>
<dbReference type="InterPro" id="IPR027806">
    <property type="entry name" value="HARBI1_dom"/>
</dbReference>
<dbReference type="AlphaFoldDB" id="A0A9J6H5W5"/>
<dbReference type="EMBL" id="JABSTR010000011">
    <property type="protein sequence ID" value="KAH9382488.1"/>
    <property type="molecule type" value="Genomic_DNA"/>
</dbReference>
<reference evidence="4 5" key="1">
    <citation type="journal article" date="2020" name="Cell">
        <title>Large-Scale Comparative Analyses of Tick Genomes Elucidate Their Genetic Diversity and Vector Capacities.</title>
        <authorList>
            <consortium name="Tick Genome and Microbiome Consortium (TIGMIC)"/>
            <person name="Jia N."/>
            <person name="Wang J."/>
            <person name="Shi W."/>
            <person name="Du L."/>
            <person name="Sun Y."/>
            <person name="Zhan W."/>
            <person name="Jiang J.F."/>
            <person name="Wang Q."/>
            <person name="Zhang B."/>
            <person name="Ji P."/>
            <person name="Bell-Sakyi L."/>
            <person name="Cui X.M."/>
            <person name="Yuan T.T."/>
            <person name="Jiang B.G."/>
            <person name="Yang W.F."/>
            <person name="Lam T.T."/>
            <person name="Chang Q.C."/>
            <person name="Ding S.J."/>
            <person name="Wang X.J."/>
            <person name="Zhu J.G."/>
            <person name="Ruan X.D."/>
            <person name="Zhao L."/>
            <person name="Wei J.T."/>
            <person name="Ye R.Z."/>
            <person name="Que T.C."/>
            <person name="Du C.H."/>
            <person name="Zhou Y.H."/>
            <person name="Cheng J.X."/>
            <person name="Dai P.F."/>
            <person name="Guo W.B."/>
            <person name="Han X.H."/>
            <person name="Huang E.J."/>
            <person name="Li L.F."/>
            <person name="Wei W."/>
            <person name="Gao Y.C."/>
            <person name="Liu J.Z."/>
            <person name="Shao H.Z."/>
            <person name="Wang X."/>
            <person name="Wang C.C."/>
            <person name="Yang T.C."/>
            <person name="Huo Q.B."/>
            <person name="Li W."/>
            <person name="Chen H.Y."/>
            <person name="Chen S.E."/>
            <person name="Zhou L.G."/>
            <person name="Ni X.B."/>
            <person name="Tian J.H."/>
            <person name="Sheng Y."/>
            <person name="Liu T."/>
            <person name="Pan Y.S."/>
            <person name="Xia L.Y."/>
            <person name="Li J."/>
            <person name="Zhao F."/>
            <person name="Cao W.C."/>
        </authorList>
    </citation>
    <scope>NUCLEOTIDE SEQUENCE [LARGE SCALE GENOMIC DNA]</scope>
    <source>
        <strain evidence="4">HaeL-2018</strain>
    </source>
</reference>
<evidence type="ECO:0000259" key="3">
    <source>
        <dbReference type="Pfam" id="PF13359"/>
    </source>
</evidence>
<evidence type="ECO:0000256" key="1">
    <source>
        <dbReference type="ARBA" id="ARBA00001968"/>
    </source>
</evidence>
<protein>
    <recommendedName>
        <fullName evidence="3">DDE Tnp4 domain-containing protein</fullName>
    </recommendedName>
</protein>
<comment type="cofactor">
    <cofactor evidence="1">
        <name>a divalent metal cation</name>
        <dbReference type="ChEBI" id="CHEBI:60240"/>
    </cofactor>
</comment>
<keyword evidence="2" id="KW-0479">Metal-binding</keyword>
<feature type="domain" description="DDE Tnp4" evidence="3">
    <location>
        <begin position="32"/>
        <end position="148"/>
    </location>
</feature>
<organism evidence="4 5">
    <name type="scientific">Haemaphysalis longicornis</name>
    <name type="common">Bush tick</name>
    <dbReference type="NCBI Taxonomy" id="44386"/>
    <lineage>
        <taxon>Eukaryota</taxon>
        <taxon>Metazoa</taxon>
        <taxon>Ecdysozoa</taxon>
        <taxon>Arthropoda</taxon>
        <taxon>Chelicerata</taxon>
        <taxon>Arachnida</taxon>
        <taxon>Acari</taxon>
        <taxon>Parasitiformes</taxon>
        <taxon>Ixodida</taxon>
        <taxon>Ixodoidea</taxon>
        <taxon>Ixodidae</taxon>
        <taxon>Haemaphysalinae</taxon>
        <taxon>Haemaphysalis</taxon>
    </lineage>
</organism>
<gene>
    <name evidence="4" type="ORF">HPB48_010926</name>
</gene>
<comment type="caution">
    <text evidence="4">The sequence shown here is derived from an EMBL/GenBank/DDBJ whole genome shotgun (WGS) entry which is preliminary data.</text>
</comment>
<dbReference type="GO" id="GO:0046872">
    <property type="term" value="F:metal ion binding"/>
    <property type="evidence" value="ECO:0007669"/>
    <property type="project" value="UniProtKB-KW"/>
</dbReference>
<sequence length="201" mass="22456">MIQTPKDEGDWFAFANGCEKCWQFPNCVGAIDGKHDNIVKQEKSGSLYFNYKKTFSIILFALVDSECKFAYIDAGTPETKGDRSVWQNTPLQKEITRNTAHLPDIMPTSSGLQIAPVIVGDDAFPLSPNLIKRYPGQELAPPQRIFNYGYVLFLCCEASPNAPLCILLQALQGTSSFGKRFRHLGALVHFDDSAFQNRKSK</sequence>
<evidence type="ECO:0000313" key="4">
    <source>
        <dbReference type="EMBL" id="KAH9382488.1"/>
    </source>
</evidence>
<accession>A0A9J6H5W5</accession>
<name>A0A9J6H5W5_HAELO</name>
<dbReference type="OrthoDB" id="6480886at2759"/>
<proteinExistence type="predicted"/>
<evidence type="ECO:0000313" key="5">
    <source>
        <dbReference type="Proteomes" id="UP000821853"/>
    </source>
</evidence>
<keyword evidence="5" id="KW-1185">Reference proteome</keyword>
<dbReference type="VEuPathDB" id="VectorBase:HLOH_049403"/>
<dbReference type="Pfam" id="PF13359">
    <property type="entry name" value="DDE_Tnp_4"/>
    <property type="match status" value="1"/>
</dbReference>